<dbReference type="Pfam" id="PF00179">
    <property type="entry name" value="UQ_con"/>
    <property type="match status" value="2"/>
</dbReference>
<evidence type="ECO:0000313" key="5">
    <source>
        <dbReference type="Proteomes" id="UP000243876"/>
    </source>
</evidence>
<reference evidence="5" key="1">
    <citation type="submission" date="2015-02" db="EMBL/GenBank/DDBJ databases">
        <authorList>
            <person name="Gon?alves P."/>
        </authorList>
    </citation>
    <scope>NUCLEOTIDE SEQUENCE [LARGE SCALE GENOMIC DNA]</scope>
</reference>
<dbReference type="AlphaFoldDB" id="A0A0D6EJH0"/>
<evidence type="ECO:0000256" key="1">
    <source>
        <dbReference type="ARBA" id="ARBA00022786"/>
    </source>
</evidence>
<dbReference type="CDD" id="cd14311">
    <property type="entry name" value="UBA_II_E2_UBC1"/>
    <property type="match status" value="1"/>
</dbReference>
<dbReference type="PANTHER" id="PTHR24067">
    <property type="entry name" value="UBIQUITIN-CONJUGATING ENZYME E2"/>
    <property type="match status" value="1"/>
</dbReference>
<feature type="compositionally biased region" description="Low complexity" evidence="2">
    <location>
        <begin position="175"/>
        <end position="199"/>
    </location>
</feature>
<dbReference type="SUPFAM" id="SSF54495">
    <property type="entry name" value="UBC-like"/>
    <property type="match status" value="1"/>
</dbReference>
<feature type="non-terminal residue" evidence="4">
    <location>
        <position position="1"/>
    </location>
</feature>
<dbReference type="InterPro" id="IPR009060">
    <property type="entry name" value="UBA-like_sf"/>
</dbReference>
<feature type="domain" description="UBC core" evidence="3">
    <location>
        <begin position="5"/>
        <end position="198"/>
    </location>
</feature>
<keyword evidence="5" id="KW-1185">Reference proteome</keyword>
<dbReference type="InterPro" id="IPR000608">
    <property type="entry name" value="UBC"/>
</dbReference>
<protein>
    <submittedName>
        <fullName evidence="4">SPOSA6832_01707-mRNA-1:cds</fullName>
    </submittedName>
</protein>
<dbReference type="Proteomes" id="UP000243876">
    <property type="component" value="Unassembled WGS sequence"/>
</dbReference>
<accession>A0A0D6EJH0</accession>
<sequence>MSGAARVKRLAREFAECQKDKSGIAIEQVGDALDQFVGSFPGPQGTPYEGGRFRVAITAPPRYPFEPLAMKFITKVSCAPPPPPSRSGSAAIDEPGLVPQVYHPSARMSFATFFSCIDSRCLCADISSASGYICLDILKTSWSPVFTLRTCLVSLQSLLSTPEPNDPQDAEVVYAAPDPAPSTSTTHTPAPSSRSSSVQPPQPDLESQARLAGLDWTDVQAFSDMGFPAERVVETLKFLNYRPGNRENVGEDAVISRLVG</sequence>
<dbReference type="Pfam" id="PF09288">
    <property type="entry name" value="UBA_3"/>
    <property type="match status" value="1"/>
</dbReference>
<evidence type="ECO:0000259" key="3">
    <source>
        <dbReference type="PROSITE" id="PS50127"/>
    </source>
</evidence>
<dbReference type="InterPro" id="IPR015368">
    <property type="entry name" value="UBA_C_fun"/>
</dbReference>
<dbReference type="SMART" id="SM00212">
    <property type="entry name" value="UBCc"/>
    <property type="match status" value="1"/>
</dbReference>
<dbReference type="PROSITE" id="PS50127">
    <property type="entry name" value="UBC_2"/>
    <property type="match status" value="1"/>
</dbReference>
<dbReference type="InterPro" id="IPR016135">
    <property type="entry name" value="UBQ-conjugating_enzyme/RWD"/>
</dbReference>
<keyword evidence="1" id="KW-0833">Ubl conjugation pathway</keyword>
<name>A0A0D6EJH0_SPOSA</name>
<evidence type="ECO:0000256" key="2">
    <source>
        <dbReference type="SAM" id="MobiDB-lite"/>
    </source>
</evidence>
<gene>
    <name evidence="4" type="primary">SPOSA6832_01707</name>
</gene>
<dbReference type="EMBL" id="CENE01000005">
    <property type="protein sequence ID" value="CEQ40134.1"/>
    <property type="molecule type" value="Genomic_DNA"/>
</dbReference>
<dbReference type="Gene3D" id="3.10.110.10">
    <property type="entry name" value="Ubiquitin Conjugating Enzyme"/>
    <property type="match status" value="1"/>
</dbReference>
<feature type="region of interest" description="Disordered" evidence="2">
    <location>
        <begin position="162"/>
        <end position="206"/>
    </location>
</feature>
<proteinExistence type="predicted"/>
<dbReference type="OrthoDB" id="9993688at2759"/>
<dbReference type="InterPro" id="IPR050113">
    <property type="entry name" value="Ub_conjugating_enzyme"/>
</dbReference>
<evidence type="ECO:0000313" key="4">
    <source>
        <dbReference type="EMBL" id="CEQ40134.1"/>
    </source>
</evidence>
<dbReference type="Gene3D" id="1.10.8.10">
    <property type="entry name" value="DNA helicase RuvA subunit, C-terminal domain"/>
    <property type="match status" value="1"/>
</dbReference>
<organism evidence="4 5">
    <name type="scientific">Sporidiobolus salmonicolor</name>
    <name type="common">Yeast-like fungus</name>
    <name type="synonym">Sporobolomyces salmonicolor</name>
    <dbReference type="NCBI Taxonomy" id="5005"/>
    <lineage>
        <taxon>Eukaryota</taxon>
        <taxon>Fungi</taxon>
        <taxon>Dikarya</taxon>
        <taxon>Basidiomycota</taxon>
        <taxon>Pucciniomycotina</taxon>
        <taxon>Microbotryomycetes</taxon>
        <taxon>Sporidiobolales</taxon>
        <taxon>Sporidiobolaceae</taxon>
        <taxon>Sporobolomyces</taxon>
    </lineage>
</organism>
<dbReference type="SUPFAM" id="SSF46934">
    <property type="entry name" value="UBA-like"/>
    <property type="match status" value="1"/>
</dbReference>